<evidence type="ECO:0000256" key="1">
    <source>
        <dbReference type="SAM" id="MobiDB-lite"/>
    </source>
</evidence>
<feature type="compositionally biased region" description="Polar residues" evidence="1">
    <location>
        <begin position="871"/>
        <end position="891"/>
    </location>
</feature>
<feature type="compositionally biased region" description="Low complexity" evidence="1">
    <location>
        <begin position="89"/>
        <end position="103"/>
    </location>
</feature>
<proteinExistence type="predicted"/>
<dbReference type="PANTHER" id="PTHR31191:SF4">
    <property type="entry name" value="CENTROSOMAL PROTEIN OF 126 KDA"/>
    <property type="match status" value="1"/>
</dbReference>
<name>A0ABD3XAA2_SINWO</name>
<protein>
    <submittedName>
        <fullName evidence="2">Uncharacterized protein</fullName>
    </submittedName>
</protein>
<feature type="compositionally biased region" description="Basic and acidic residues" evidence="1">
    <location>
        <begin position="685"/>
        <end position="698"/>
    </location>
</feature>
<organism evidence="2 3">
    <name type="scientific">Sinanodonta woodiana</name>
    <name type="common">Chinese pond mussel</name>
    <name type="synonym">Anodonta woodiana</name>
    <dbReference type="NCBI Taxonomy" id="1069815"/>
    <lineage>
        <taxon>Eukaryota</taxon>
        <taxon>Metazoa</taxon>
        <taxon>Spiralia</taxon>
        <taxon>Lophotrochozoa</taxon>
        <taxon>Mollusca</taxon>
        <taxon>Bivalvia</taxon>
        <taxon>Autobranchia</taxon>
        <taxon>Heteroconchia</taxon>
        <taxon>Palaeoheterodonta</taxon>
        <taxon>Unionida</taxon>
        <taxon>Unionoidea</taxon>
        <taxon>Unionidae</taxon>
        <taxon>Unioninae</taxon>
        <taxon>Sinanodonta</taxon>
    </lineage>
</organism>
<feature type="compositionally biased region" description="Polar residues" evidence="1">
    <location>
        <begin position="406"/>
        <end position="416"/>
    </location>
</feature>
<feature type="region of interest" description="Disordered" evidence="1">
    <location>
        <begin position="387"/>
        <end position="423"/>
    </location>
</feature>
<feature type="region of interest" description="Disordered" evidence="1">
    <location>
        <begin position="868"/>
        <end position="891"/>
    </location>
</feature>
<dbReference type="PANTHER" id="PTHR31191">
    <property type="entry name" value="CENTROSOMAL PROTEIN CEP126"/>
    <property type="match status" value="1"/>
</dbReference>
<evidence type="ECO:0000313" key="3">
    <source>
        <dbReference type="Proteomes" id="UP001634394"/>
    </source>
</evidence>
<feature type="compositionally biased region" description="Basic residues" evidence="1">
    <location>
        <begin position="63"/>
        <end position="74"/>
    </location>
</feature>
<feature type="region of interest" description="Disordered" evidence="1">
    <location>
        <begin position="52"/>
        <end position="149"/>
    </location>
</feature>
<reference evidence="2 3" key="1">
    <citation type="submission" date="2024-11" db="EMBL/GenBank/DDBJ databases">
        <title>Chromosome-level genome assembly of the freshwater bivalve Anodonta woodiana.</title>
        <authorList>
            <person name="Chen X."/>
        </authorList>
    </citation>
    <scope>NUCLEOTIDE SEQUENCE [LARGE SCALE GENOMIC DNA]</scope>
    <source>
        <strain evidence="2">MN2024</strain>
        <tissue evidence="2">Gills</tissue>
    </source>
</reference>
<feature type="compositionally biased region" description="Polar residues" evidence="1">
    <location>
        <begin position="518"/>
        <end position="527"/>
    </location>
</feature>
<feature type="compositionally biased region" description="Basic and acidic residues" evidence="1">
    <location>
        <begin position="75"/>
        <end position="84"/>
    </location>
</feature>
<feature type="region of interest" description="Disordered" evidence="1">
    <location>
        <begin position="685"/>
        <end position="705"/>
    </location>
</feature>
<dbReference type="InterPro" id="IPR028257">
    <property type="entry name" value="CEP126"/>
</dbReference>
<sequence>MLSGAYSKHYKIIERQNVETLKELSTQEKLDSIAKARKLSLETNRRRRALAVKRKVEAQKEEKRRRHILTKRRDKQREATEKYQRCHIGSRPSSGSSGKSSPRLGETALDEALQLIRRSPHSTRARSASPTGRGKGHKSPTDTQKEYGDPLNKPYFNKYASQHRTASPIERVQDYAREQKERDDLHNRSLRNLTSSRSLFERQLETHQQLLADQQKKSLREFNAAIMKEIHQDRKIQGLDEDNELNDHFIENSESLSSLDSLEGSDSTLQKSYDLTTYIDSFGQQQNGPLDIRLGSVPVSNASQIPDGEPLSLNNSENEQDNKFELSQRDNTLLGTSVNNTVDTGQKLADTVKNTETTIYAQIPKMDSTNELEKQVNMQQHIDMIMQQQSQSIQQQQNYQQKQEQALVQNNGSSQNPEEKENFRPKVQMRAWATPSPVNQAHVQAVKSTAQNLVTKASPYSGRSTLTNVTTVTYYDKSRTPSVHPGATTGATPAVSHLCSIPKDTQSVPSQDKKQDLSHNVSNNYNQRGNVKTVTSAAEHNLEFLQTVTKGLNTVSDAVNTNAPDIIKQTPSTINSKVVPNHSPFYRASYVSSSAPKRQGNNINGHIPEKVEDTSKINGSVAQGSLGFVSGQLSVVSNDNGNHLRGDTEIIQGRVDPYAGDNIDEDTDTISTINEEPIEVKEPKGILKKPGSKDDVMKKSRSAGNVKTGIRDSLEITRLNLHSQEEENADKPRKKNVRFADLCCNETEETEDSNGVLQEKLFVKTGKGVDAQKPPRPVSAKLGTASLGYPPGPEKLRVASADSVRTSTIPRPKPHIVRPLAAAHIITQNSQMPAGGGGHVEDRKIVVVNSDFMEKVPAMLRAGTMGMNSPGHPSSAQAVQSTGTSSYPQRGMEQKTTYAVSSIIMPKNAGAPLMMTNGLSRQTTAPVSSATVPSQAGLNVRYEGAVYDDNGLRIDRTPTDDEINHLWENVRNCLSRNAGPAVSNSVSYTNNELHQPQVTSSRQAAHVSNKYIDGNALGQFANLNRVAPNSQTPLQQQQQYQPSIFGTNSLRRQNSSENANGTATKRYGLLHQRRQQQNPNSLKARSRLSAGKSQQYAVYQAPVPSYSDPQQSGVPPFLPTQEMSESMAAFLTAEQLAERSVSESSIHQAMDQAQIRQQVFNTLQPPQKVPSALSIEEQRLMESLDKLNEKLKSK</sequence>
<comment type="caution">
    <text evidence="2">The sequence shown here is derived from an EMBL/GenBank/DDBJ whole genome shotgun (WGS) entry which is preliminary data.</text>
</comment>
<dbReference type="Proteomes" id="UP001634394">
    <property type="component" value="Unassembled WGS sequence"/>
</dbReference>
<accession>A0ABD3XAA2</accession>
<feature type="region of interest" description="Disordered" evidence="1">
    <location>
        <begin position="298"/>
        <end position="320"/>
    </location>
</feature>
<evidence type="ECO:0000313" key="2">
    <source>
        <dbReference type="EMBL" id="KAL3881918.1"/>
    </source>
</evidence>
<feature type="region of interest" description="Disordered" evidence="1">
    <location>
        <begin position="502"/>
        <end position="527"/>
    </location>
</feature>
<dbReference type="Pfam" id="PF15352">
    <property type="entry name" value="K1377"/>
    <property type="match status" value="1"/>
</dbReference>
<dbReference type="AlphaFoldDB" id="A0ABD3XAA2"/>
<feature type="compositionally biased region" description="Basic and acidic residues" evidence="1">
    <location>
        <begin position="139"/>
        <end position="148"/>
    </location>
</feature>
<feature type="compositionally biased region" description="Low complexity" evidence="1">
    <location>
        <begin position="387"/>
        <end position="405"/>
    </location>
</feature>
<feature type="region of interest" description="Disordered" evidence="1">
    <location>
        <begin position="1066"/>
        <end position="1093"/>
    </location>
</feature>
<dbReference type="EMBL" id="JBJQND010000003">
    <property type="protein sequence ID" value="KAL3881918.1"/>
    <property type="molecule type" value="Genomic_DNA"/>
</dbReference>
<keyword evidence="3" id="KW-1185">Reference proteome</keyword>
<gene>
    <name evidence="2" type="ORF">ACJMK2_028304</name>
</gene>
<feature type="region of interest" description="Disordered" evidence="1">
    <location>
        <begin position="767"/>
        <end position="794"/>
    </location>
</feature>